<protein>
    <submittedName>
        <fullName evidence="1">Uncharacterized protein</fullName>
    </submittedName>
</protein>
<comment type="caution">
    <text evidence="1">The sequence shown here is derived from an EMBL/GenBank/DDBJ whole genome shotgun (WGS) entry which is preliminary data.</text>
</comment>
<evidence type="ECO:0000313" key="2">
    <source>
        <dbReference type="Proteomes" id="UP000887013"/>
    </source>
</evidence>
<evidence type="ECO:0000313" key="1">
    <source>
        <dbReference type="EMBL" id="GFU09374.1"/>
    </source>
</evidence>
<sequence>MAYIRPSFEYDPGGRGYG</sequence>
<keyword evidence="2" id="KW-1185">Reference proteome</keyword>
<proteinExistence type="predicted"/>
<dbReference type="AlphaFoldDB" id="A0A8X6QAX4"/>
<accession>A0A8X6QAX4</accession>
<name>A0A8X6QAX4_NEPPI</name>
<dbReference type="EMBL" id="BMAW01124739">
    <property type="protein sequence ID" value="GFU09374.1"/>
    <property type="molecule type" value="Genomic_DNA"/>
</dbReference>
<reference evidence="1" key="1">
    <citation type="submission" date="2020-08" db="EMBL/GenBank/DDBJ databases">
        <title>Multicomponent nature underlies the extraordinary mechanical properties of spider dragline silk.</title>
        <authorList>
            <person name="Kono N."/>
            <person name="Nakamura H."/>
            <person name="Mori M."/>
            <person name="Yoshida Y."/>
            <person name="Ohtoshi R."/>
            <person name="Malay A.D."/>
            <person name="Moran D.A.P."/>
            <person name="Tomita M."/>
            <person name="Numata K."/>
            <person name="Arakawa K."/>
        </authorList>
    </citation>
    <scope>NUCLEOTIDE SEQUENCE</scope>
</reference>
<organism evidence="1 2">
    <name type="scientific">Nephila pilipes</name>
    <name type="common">Giant wood spider</name>
    <name type="synonym">Nephila maculata</name>
    <dbReference type="NCBI Taxonomy" id="299642"/>
    <lineage>
        <taxon>Eukaryota</taxon>
        <taxon>Metazoa</taxon>
        <taxon>Ecdysozoa</taxon>
        <taxon>Arthropoda</taxon>
        <taxon>Chelicerata</taxon>
        <taxon>Arachnida</taxon>
        <taxon>Araneae</taxon>
        <taxon>Araneomorphae</taxon>
        <taxon>Entelegynae</taxon>
        <taxon>Araneoidea</taxon>
        <taxon>Nephilidae</taxon>
        <taxon>Nephila</taxon>
    </lineage>
</organism>
<dbReference type="Proteomes" id="UP000887013">
    <property type="component" value="Unassembled WGS sequence"/>
</dbReference>
<gene>
    <name evidence="1" type="ORF">NPIL_474721</name>
</gene>
<feature type="non-terminal residue" evidence="1">
    <location>
        <position position="18"/>
    </location>
</feature>